<evidence type="ECO:0000256" key="3">
    <source>
        <dbReference type="PROSITE-ProRule" id="PRU00339"/>
    </source>
</evidence>
<dbReference type="PANTHER" id="PTHR44858:SF1">
    <property type="entry name" value="UDP-N-ACETYLGLUCOSAMINE--PEPTIDE N-ACETYLGLUCOSAMINYLTRANSFERASE SPINDLY-RELATED"/>
    <property type="match status" value="1"/>
</dbReference>
<organism evidence="5 6">
    <name type="scientific">Nocardiopsis alborubida</name>
    <dbReference type="NCBI Taxonomy" id="146802"/>
    <lineage>
        <taxon>Bacteria</taxon>
        <taxon>Bacillati</taxon>
        <taxon>Actinomycetota</taxon>
        <taxon>Actinomycetes</taxon>
        <taxon>Streptosporangiales</taxon>
        <taxon>Nocardiopsidaceae</taxon>
        <taxon>Nocardiopsis</taxon>
    </lineage>
</organism>
<evidence type="ECO:0000256" key="2">
    <source>
        <dbReference type="ARBA" id="ARBA00022803"/>
    </source>
</evidence>
<comment type="caution">
    <text evidence="5">The sequence shown here is derived from an EMBL/GenBank/DDBJ whole genome shotgun (WGS) entry which is preliminary data.</text>
</comment>
<gene>
    <name evidence="5" type="ORF">HGB44_04150</name>
</gene>
<dbReference type="InterPro" id="IPR011990">
    <property type="entry name" value="TPR-like_helical_dom_sf"/>
</dbReference>
<dbReference type="Pfam" id="PF13432">
    <property type="entry name" value="TPR_16"/>
    <property type="match status" value="1"/>
</dbReference>
<reference evidence="5 6" key="1">
    <citation type="submission" date="2020-04" db="EMBL/GenBank/DDBJ databases">
        <title>MicrobeNet Type strains.</title>
        <authorList>
            <person name="Nicholson A.C."/>
        </authorList>
    </citation>
    <scope>NUCLEOTIDE SEQUENCE [LARGE SCALE GENOMIC DNA]</scope>
    <source>
        <strain evidence="5 6">ATCC 23612</strain>
    </source>
</reference>
<dbReference type="AlphaFoldDB" id="A0A7X6M9X4"/>
<dbReference type="RefSeq" id="WP_061082105.1">
    <property type="nucleotide sequence ID" value="NZ_JAAXPG010000003.1"/>
</dbReference>
<dbReference type="EMBL" id="JAAXPG010000003">
    <property type="protein sequence ID" value="NKY96872.1"/>
    <property type="molecule type" value="Genomic_DNA"/>
</dbReference>
<evidence type="ECO:0000256" key="1">
    <source>
        <dbReference type="ARBA" id="ARBA00022737"/>
    </source>
</evidence>
<keyword evidence="2 3" id="KW-0802">TPR repeat</keyword>
<evidence type="ECO:0000313" key="6">
    <source>
        <dbReference type="Proteomes" id="UP000553209"/>
    </source>
</evidence>
<dbReference type="Pfam" id="PF13181">
    <property type="entry name" value="TPR_8"/>
    <property type="match status" value="1"/>
</dbReference>
<evidence type="ECO:0000256" key="4">
    <source>
        <dbReference type="SAM" id="Phobius"/>
    </source>
</evidence>
<keyword evidence="4" id="KW-1133">Transmembrane helix</keyword>
<feature type="transmembrane region" description="Helical" evidence="4">
    <location>
        <begin position="292"/>
        <end position="315"/>
    </location>
</feature>
<feature type="repeat" description="TPR" evidence="3">
    <location>
        <begin position="73"/>
        <end position="106"/>
    </location>
</feature>
<feature type="transmembrane region" description="Helical" evidence="4">
    <location>
        <begin position="235"/>
        <end position="254"/>
    </location>
</feature>
<feature type="transmembrane region" description="Helical" evidence="4">
    <location>
        <begin position="321"/>
        <end position="337"/>
    </location>
</feature>
<dbReference type="InterPro" id="IPR050498">
    <property type="entry name" value="Ycf3"/>
</dbReference>
<proteinExistence type="predicted"/>
<dbReference type="PANTHER" id="PTHR44858">
    <property type="entry name" value="TETRATRICOPEPTIDE REPEAT PROTEIN 6"/>
    <property type="match status" value="1"/>
</dbReference>
<feature type="transmembrane region" description="Helical" evidence="4">
    <location>
        <begin position="260"/>
        <end position="280"/>
    </location>
</feature>
<accession>A0A7X6M9X4</accession>
<dbReference type="Gene3D" id="1.25.40.10">
    <property type="entry name" value="Tetratricopeptide repeat domain"/>
    <property type="match status" value="2"/>
</dbReference>
<dbReference type="InterPro" id="IPR019734">
    <property type="entry name" value="TPR_rpt"/>
</dbReference>
<protein>
    <submittedName>
        <fullName evidence="5">Tetratricopeptide repeat protein</fullName>
    </submittedName>
</protein>
<keyword evidence="4" id="KW-0812">Transmembrane</keyword>
<feature type="repeat" description="TPR" evidence="3">
    <location>
        <begin position="150"/>
        <end position="183"/>
    </location>
</feature>
<sequence>MTEEGAESLQRILLLLRTGRCEEGVVEAGRLLGEHPDSAAAWRLRAVCHLELHRFPEAHGDASQCLRLDPGDTAALNVLGQSLLLGGHTEEALRVFNDLVARRPDEGVHHLLAARALARLHLALGAHNPRSLNTIHEALNRAAALDPDRVETHSQAGDVYRSLQLLEHAETAYRRALELDPQCEDAVRGLSALSVMRGRLRGAADHGALLMALNPRAQGASRIMYAGILRGGLRVNLYATIVTPFCLGMGALATHEDVSARIFGAVLTLVLAALPSWHLARILAIPANVRSYLGGFQGFRGWLTGLVLMPVALLVLGLAPLPWGLYGLALLLTAYLWQRYGRNRMLTDVAAREDANARAAAR</sequence>
<keyword evidence="6" id="KW-1185">Reference proteome</keyword>
<name>A0A7X6M9X4_9ACTN</name>
<dbReference type="Proteomes" id="UP000553209">
    <property type="component" value="Unassembled WGS sequence"/>
</dbReference>
<dbReference type="SMART" id="SM00028">
    <property type="entry name" value="TPR"/>
    <property type="match status" value="3"/>
</dbReference>
<keyword evidence="4" id="KW-0472">Membrane</keyword>
<evidence type="ECO:0000313" key="5">
    <source>
        <dbReference type="EMBL" id="NKY96872.1"/>
    </source>
</evidence>
<dbReference type="PROSITE" id="PS50005">
    <property type="entry name" value="TPR"/>
    <property type="match status" value="2"/>
</dbReference>
<dbReference type="SUPFAM" id="SSF48452">
    <property type="entry name" value="TPR-like"/>
    <property type="match status" value="1"/>
</dbReference>
<keyword evidence="1" id="KW-0677">Repeat</keyword>